<sequence length="351" mass="40249">MASNYLILCFLSISLSPNIMALRLPPISALYVFGDSLVDSGNNNYLPTKARANFPPFGIDFGGNATGRFTNGKTVVDFIAEYLDLPFSPPYMGLTDDKRSITITGINYASGACGIFNETSKNESCLAFYDQVELFQKTVDYDLRKKYNQTELNYHLSQSLFFVSMGANDYTQNLKKAIRNPDAFAWNLLQEFSTHLQKLYQLGARMFLVNNIPPTGCLPTFAYRTRPQGYCNKTINRLIASYNRKLPVILLNLQFHLPNSTFLHSNYFKFFLQLRRSARNYGIRDIWRPCCPNRTQGDFQCGPYSVPCRNRDTHFFFDIHPSQIVNSIYARRCFNEIAICQPLRRRLGVYA</sequence>
<feature type="chain" id="PRO_5042047613" evidence="8">
    <location>
        <begin position="22"/>
        <end position="351"/>
    </location>
</feature>
<name>A0AAD7KQW9_QUISA</name>
<dbReference type="Pfam" id="PF00657">
    <property type="entry name" value="Lipase_GDSL"/>
    <property type="match status" value="1"/>
</dbReference>
<keyword evidence="7" id="KW-0443">Lipid metabolism</keyword>
<evidence type="ECO:0000256" key="6">
    <source>
        <dbReference type="ARBA" id="ARBA00022963"/>
    </source>
</evidence>
<evidence type="ECO:0000313" key="9">
    <source>
        <dbReference type="EMBL" id="KAJ7943285.1"/>
    </source>
</evidence>
<dbReference type="PANTHER" id="PTHR45650">
    <property type="entry name" value="GDSL-LIKE LIPASE/ACYLHYDROLASE-RELATED"/>
    <property type="match status" value="1"/>
</dbReference>
<comment type="similarity">
    <text evidence="2">Belongs to the 'GDSL' lipolytic enzyme family.</text>
</comment>
<keyword evidence="6" id="KW-0442">Lipid degradation</keyword>
<dbReference type="EMBL" id="JARAOO010000014">
    <property type="protein sequence ID" value="KAJ7943285.1"/>
    <property type="molecule type" value="Genomic_DNA"/>
</dbReference>
<dbReference type="CDD" id="cd01837">
    <property type="entry name" value="SGNH_plant_lipase_like"/>
    <property type="match status" value="1"/>
</dbReference>
<evidence type="ECO:0000256" key="5">
    <source>
        <dbReference type="ARBA" id="ARBA00022801"/>
    </source>
</evidence>
<dbReference type="InterPro" id="IPR036514">
    <property type="entry name" value="SGNH_hydro_sf"/>
</dbReference>
<evidence type="ECO:0000256" key="7">
    <source>
        <dbReference type="ARBA" id="ARBA00023098"/>
    </source>
</evidence>
<dbReference type="InterPro" id="IPR051238">
    <property type="entry name" value="GDSL_esterase/lipase"/>
</dbReference>
<dbReference type="GO" id="GO:0016788">
    <property type="term" value="F:hydrolase activity, acting on ester bonds"/>
    <property type="evidence" value="ECO:0007669"/>
    <property type="project" value="InterPro"/>
</dbReference>
<dbReference type="GO" id="GO:0016042">
    <property type="term" value="P:lipid catabolic process"/>
    <property type="evidence" value="ECO:0007669"/>
    <property type="project" value="UniProtKB-KW"/>
</dbReference>
<comment type="caution">
    <text evidence="9">The sequence shown here is derived from an EMBL/GenBank/DDBJ whole genome shotgun (WGS) entry which is preliminary data.</text>
</comment>
<dbReference type="KEGG" id="qsa:O6P43_032862"/>
<evidence type="ECO:0000256" key="4">
    <source>
        <dbReference type="ARBA" id="ARBA00022729"/>
    </source>
</evidence>
<dbReference type="Proteomes" id="UP001163823">
    <property type="component" value="Chromosome 14"/>
</dbReference>
<evidence type="ECO:0000256" key="1">
    <source>
        <dbReference type="ARBA" id="ARBA00004613"/>
    </source>
</evidence>
<organism evidence="9 10">
    <name type="scientific">Quillaja saponaria</name>
    <name type="common">Soap bark tree</name>
    <dbReference type="NCBI Taxonomy" id="32244"/>
    <lineage>
        <taxon>Eukaryota</taxon>
        <taxon>Viridiplantae</taxon>
        <taxon>Streptophyta</taxon>
        <taxon>Embryophyta</taxon>
        <taxon>Tracheophyta</taxon>
        <taxon>Spermatophyta</taxon>
        <taxon>Magnoliopsida</taxon>
        <taxon>eudicotyledons</taxon>
        <taxon>Gunneridae</taxon>
        <taxon>Pentapetalae</taxon>
        <taxon>rosids</taxon>
        <taxon>fabids</taxon>
        <taxon>Fabales</taxon>
        <taxon>Quillajaceae</taxon>
        <taxon>Quillaja</taxon>
    </lineage>
</organism>
<evidence type="ECO:0000313" key="10">
    <source>
        <dbReference type="Proteomes" id="UP001163823"/>
    </source>
</evidence>
<dbReference type="PANTHER" id="PTHR45650:SF5">
    <property type="entry name" value="GDSL-LIKE LIPASE_ACYLHYDROLASE"/>
    <property type="match status" value="1"/>
</dbReference>
<keyword evidence="5" id="KW-0378">Hydrolase</keyword>
<dbReference type="AlphaFoldDB" id="A0AAD7KQW9"/>
<keyword evidence="10" id="KW-1185">Reference proteome</keyword>
<dbReference type="GO" id="GO:0005576">
    <property type="term" value="C:extracellular region"/>
    <property type="evidence" value="ECO:0007669"/>
    <property type="project" value="UniProtKB-SubCell"/>
</dbReference>
<protein>
    <submittedName>
        <fullName evidence="9">GDSL esterase/lipase</fullName>
    </submittedName>
</protein>
<proteinExistence type="inferred from homology"/>
<dbReference type="InterPro" id="IPR035669">
    <property type="entry name" value="SGNH_plant_lipase-like"/>
</dbReference>
<keyword evidence="3" id="KW-0964">Secreted</keyword>
<dbReference type="InterPro" id="IPR001087">
    <property type="entry name" value="GDSL"/>
</dbReference>
<evidence type="ECO:0000256" key="8">
    <source>
        <dbReference type="SAM" id="SignalP"/>
    </source>
</evidence>
<keyword evidence="4 8" id="KW-0732">Signal</keyword>
<reference evidence="9" key="1">
    <citation type="journal article" date="2023" name="Science">
        <title>Elucidation of the pathway for biosynthesis of saponin adjuvants from the soapbark tree.</title>
        <authorList>
            <person name="Reed J."/>
            <person name="Orme A."/>
            <person name="El-Demerdash A."/>
            <person name="Owen C."/>
            <person name="Martin L.B.B."/>
            <person name="Misra R.C."/>
            <person name="Kikuchi S."/>
            <person name="Rejzek M."/>
            <person name="Martin A.C."/>
            <person name="Harkess A."/>
            <person name="Leebens-Mack J."/>
            <person name="Louveau T."/>
            <person name="Stephenson M.J."/>
            <person name="Osbourn A."/>
        </authorList>
    </citation>
    <scope>NUCLEOTIDE SEQUENCE</scope>
    <source>
        <strain evidence="9">S10</strain>
    </source>
</reference>
<evidence type="ECO:0000256" key="3">
    <source>
        <dbReference type="ARBA" id="ARBA00022525"/>
    </source>
</evidence>
<feature type="signal peptide" evidence="8">
    <location>
        <begin position="1"/>
        <end position="21"/>
    </location>
</feature>
<comment type="subcellular location">
    <subcellularLocation>
        <location evidence="1">Secreted</location>
    </subcellularLocation>
</comment>
<accession>A0AAD7KQW9</accession>
<evidence type="ECO:0000256" key="2">
    <source>
        <dbReference type="ARBA" id="ARBA00008668"/>
    </source>
</evidence>
<dbReference type="SUPFAM" id="SSF52266">
    <property type="entry name" value="SGNH hydrolase"/>
    <property type="match status" value="1"/>
</dbReference>
<gene>
    <name evidence="9" type="ORF">O6P43_032862</name>
</gene>
<dbReference type="Gene3D" id="3.40.50.1110">
    <property type="entry name" value="SGNH hydrolase"/>
    <property type="match status" value="1"/>
</dbReference>